<comment type="caution">
    <text evidence="2">The sequence shown here is derived from an EMBL/GenBank/DDBJ whole genome shotgun (WGS) entry which is preliminary data.</text>
</comment>
<keyword evidence="1" id="KW-0812">Transmembrane</keyword>
<proteinExistence type="predicted"/>
<evidence type="ECO:0000313" key="3">
    <source>
        <dbReference type="Proteomes" id="UP001548189"/>
    </source>
</evidence>
<dbReference type="Pfam" id="PF16074">
    <property type="entry name" value="PilW"/>
    <property type="match status" value="1"/>
</dbReference>
<gene>
    <name evidence="2" type="ORF">ABVT43_00225</name>
</gene>
<dbReference type="RefSeq" id="WP_353873082.1">
    <property type="nucleotide sequence ID" value="NZ_JBEVCJ010000001.1"/>
</dbReference>
<keyword evidence="1" id="KW-0472">Membrane</keyword>
<feature type="transmembrane region" description="Helical" evidence="1">
    <location>
        <begin position="21"/>
        <end position="43"/>
    </location>
</feature>
<evidence type="ECO:0000256" key="1">
    <source>
        <dbReference type="SAM" id="Phobius"/>
    </source>
</evidence>
<keyword evidence="3" id="KW-1185">Reference proteome</keyword>
<name>A0ABV2BNU4_9GAMM</name>
<evidence type="ECO:0000313" key="2">
    <source>
        <dbReference type="EMBL" id="MET1253541.1"/>
    </source>
</evidence>
<organism evidence="2 3">
    <name type="scientific">Aliikangiella maris</name>
    <dbReference type="NCBI Taxonomy" id="3162458"/>
    <lineage>
        <taxon>Bacteria</taxon>
        <taxon>Pseudomonadati</taxon>
        <taxon>Pseudomonadota</taxon>
        <taxon>Gammaproteobacteria</taxon>
        <taxon>Oceanospirillales</taxon>
        <taxon>Pleioneaceae</taxon>
        <taxon>Aliikangiella</taxon>
    </lineage>
</organism>
<sequence length="280" mass="30762">MRNYSFYSSLEKMKRQSGFSVVELMVAGFLGLVLIGGVIQLFISSNQAYRTQDDLATIQEDGRLALMFLKQQIQMAGYISSLDVDPIPSPVTFGNLASRDDTTDVLTISYEGDIDTVTGLVYDCNGVGVAGRVITSTFYIDDKQLLCQGNGVGSVAQPLIDGVADFQVMYGVEEFVAGVLPNCRSGRISRYLNATQVVAQNLQERILSVRIALLLESSNEVLPEVKSINFNVLDKEVSTDDKLARRIFQQTIFMPNAVFVSVSNPEALNTCQIQFELPTP</sequence>
<dbReference type="Proteomes" id="UP001548189">
    <property type="component" value="Unassembled WGS sequence"/>
</dbReference>
<keyword evidence="1" id="KW-1133">Transmembrane helix</keyword>
<reference evidence="2 3" key="1">
    <citation type="submission" date="2024-06" db="EMBL/GenBank/DDBJ databases">
        <authorList>
            <person name="Li F."/>
        </authorList>
    </citation>
    <scope>NUCLEOTIDE SEQUENCE [LARGE SCALE GENOMIC DNA]</scope>
    <source>
        <strain evidence="2 3">GXAS 311</strain>
    </source>
</reference>
<protein>
    <submittedName>
        <fullName evidence="2">PilW family protein</fullName>
    </submittedName>
</protein>
<dbReference type="InterPro" id="IPR032092">
    <property type="entry name" value="PilW"/>
</dbReference>
<dbReference type="EMBL" id="JBEVCJ010000001">
    <property type="protein sequence ID" value="MET1253541.1"/>
    <property type="molecule type" value="Genomic_DNA"/>
</dbReference>
<accession>A0ABV2BNU4</accession>